<dbReference type="InterPro" id="IPR045010">
    <property type="entry name" value="MDR_fam"/>
</dbReference>
<dbReference type="InterPro" id="IPR014190">
    <property type="entry name" value="PTGR1"/>
</dbReference>
<comment type="caution">
    <text evidence="36">The sequence shown here is derived from an EMBL/GenBank/DDBJ whole genome shotgun (WGS) entry which is preliminary data.</text>
</comment>
<organism evidence="36 37">
    <name type="scientific">Plutella xylostella</name>
    <name type="common">Diamondback moth</name>
    <name type="synonym">Plutella maculipennis</name>
    <dbReference type="NCBI Taxonomy" id="51655"/>
    <lineage>
        <taxon>Eukaryota</taxon>
        <taxon>Metazoa</taxon>
        <taxon>Ecdysozoa</taxon>
        <taxon>Arthropoda</taxon>
        <taxon>Hexapoda</taxon>
        <taxon>Insecta</taxon>
        <taxon>Pterygota</taxon>
        <taxon>Neoptera</taxon>
        <taxon>Endopterygota</taxon>
        <taxon>Lepidoptera</taxon>
        <taxon>Glossata</taxon>
        <taxon>Ditrysia</taxon>
        <taxon>Yponomeutoidea</taxon>
        <taxon>Plutellidae</taxon>
        <taxon>Plutella</taxon>
    </lineage>
</organism>
<evidence type="ECO:0000256" key="23">
    <source>
        <dbReference type="ARBA" id="ARBA00047871"/>
    </source>
</evidence>
<evidence type="ECO:0000256" key="14">
    <source>
        <dbReference type="ARBA" id="ARBA00023098"/>
    </source>
</evidence>
<evidence type="ECO:0000313" key="36">
    <source>
        <dbReference type="EMBL" id="KAG7302504.1"/>
    </source>
</evidence>
<comment type="catalytic activity">
    <reaction evidence="25">
        <text>dodecanal + NADP(+) = (2E)-dodecenal + NADPH + H(+)</text>
        <dbReference type="Rhea" id="RHEA:50784"/>
        <dbReference type="ChEBI" id="CHEBI:15378"/>
        <dbReference type="ChEBI" id="CHEBI:27836"/>
        <dbReference type="ChEBI" id="CHEBI:57783"/>
        <dbReference type="ChEBI" id="CHEBI:58349"/>
        <dbReference type="ChEBI" id="CHEBI:133741"/>
    </reaction>
    <physiologicalReaction direction="right-to-left" evidence="25">
        <dbReference type="Rhea" id="RHEA:50786"/>
    </physiologicalReaction>
</comment>
<dbReference type="SUPFAM" id="SSF50129">
    <property type="entry name" value="GroES-like"/>
    <property type="match status" value="2"/>
</dbReference>
<dbReference type="EC" id="1.3.1.48" evidence="4"/>
<comment type="catalytic activity">
    <reaction evidence="20">
        <text>octanal + NADP(+) = (2E)-octenal + NADPH + H(+)</text>
        <dbReference type="Rhea" id="RHEA:50780"/>
        <dbReference type="ChEBI" id="CHEBI:15378"/>
        <dbReference type="ChEBI" id="CHEBI:17935"/>
        <dbReference type="ChEBI" id="CHEBI:57783"/>
        <dbReference type="ChEBI" id="CHEBI:58349"/>
        <dbReference type="ChEBI" id="CHEBI:61748"/>
    </reaction>
    <physiologicalReaction direction="right-to-left" evidence="20">
        <dbReference type="Rhea" id="RHEA:50782"/>
    </physiologicalReaction>
</comment>
<evidence type="ECO:0000256" key="12">
    <source>
        <dbReference type="ARBA" id="ARBA00022990"/>
    </source>
</evidence>
<dbReference type="InterPro" id="IPR036291">
    <property type="entry name" value="NAD(P)-bd_dom_sf"/>
</dbReference>
<feature type="domain" description="Enoyl reductase (ER)" evidence="35">
    <location>
        <begin position="15"/>
        <end position="336"/>
    </location>
</feature>
<dbReference type="InterPro" id="IPR041694">
    <property type="entry name" value="ADH_N_2"/>
</dbReference>
<keyword evidence="11" id="KW-0521">NADP</keyword>
<comment type="catalytic activity">
    <reaction evidence="30">
        <text>6-trans-leukotriene B4 + NADP(+) = 12-oxo-(5S)-hydroxy-(6E,8E,10E,14Z)-eicosatetraenoate + NADPH + H(+)</text>
        <dbReference type="Rhea" id="RHEA:51204"/>
        <dbReference type="ChEBI" id="CHEBI:15378"/>
        <dbReference type="ChEBI" id="CHEBI:57783"/>
        <dbReference type="ChEBI" id="CHEBI:58349"/>
        <dbReference type="ChEBI" id="CHEBI:90723"/>
        <dbReference type="ChEBI" id="CHEBI:133974"/>
    </reaction>
    <physiologicalReaction direction="left-to-right" evidence="30">
        <dbReference type="Rhea" id="RHEA:51205"/>
    </physiologicalReaction>
</comment>
<comment type="catalytic activity">
    <reaction evidence="33">
        <text>an n-alkanal + NADP(+) = an alk-2-enal + NADPH + H(+)</text>
        <dbReference type="Rhea" id="RHEA:13737"/>
        <dbReference type="ChEBI" id="CHEBI:12834"/>
        <dbReference type="ChEBI" id="CHEBI:13757"/>
        <dbReference type="ChEBI" id="CHEBI:15378"/>
        <dbReference type="ChEBI" id="CHEBI:57783"/>
        <dbReference type="ChEBI" id="CHEBI:58349"/>
        <dbReference type="EC" id="1.3.1.74"/>
    </reaction>
    <physiologicalReaction direction="right-to-left" evidence="33">
        <dbReference type="Rhea" id="RHEA:13739"/>
    </physiologicalReaction>
</comment>
<comment type="catalytic activity">
    <reaction evidence="21">
        <text>decanal + NADP(+) = (2E)-decenal + NADPH + H(+)</text>
        <dbReference type="Rhea" id="RHEA:50612"/>
        <dbReference type="ChEBI" id="CHEBI:15378"/>
        <dbReference type="ChEBI" id="CHEBI:31457"/>
        <dbReference type="ChEBI" id="CHEBI:57783"/>
        <dbReference type="ChEBI" id="CHEBI:58349"/>
        <dbReference type="ChEBI" id="CHEBI:133455"/>
    </reaction>
    <physiologicalReaction direction="right-to-left" evidence="21">
        <dbReference type="Rhea" id="RHEA:50614"/>
    </physiologicalReaction>
</comment>
<evidence type="ECO:0000256" key="7">
    <source>
        <dbReference type="ARBA" id="ARBA00022490"/>
    </source>
</evidence>
<dbReference type="EMBL" id="JAHIBW010000017">
    <property type="protein sequence ID" value="KAG7302504.1"/>
    <property type="molecule type" value="Genomic_DNA"/>
</dbReference>
<evidence type="ECO:0000256" key="19">
    <source>
        <dbReference type="ARBA" id="ARBA00033119"/>
    </source>
</evidence>
<protein>
    <recommendedName>
        <fullName evidence="6">Prostaglandin reductase 1</fullName>
        <ecNumber evidence="4">1.3.1.48</ecNumber>
        <ecNumber evidence="5">1.3.1.74</ecNumber>
    </recommendedName>
    <alternativeName>
        <fullName evidence="19">15-oxoprostaglandin 13-reductase</fullName>
    </alternativeName>
    <alternativeName>
        <fullName evidence="17">Dithiolethione-inducible gene 1 protein</fullName>
    </alternativeName>
    <alternativeName>
        <fullName evidence="16">Leukotriene B4 12-hydroxydehydrogenase</fullName>
    </alternativeName>
    <alternativeName>
        <fullName evidence="18">NAD(P)H-dependent alkenal/one oxidoreductase</fullName>
    </alternativeName>
</protein>
<keyword evidence="13" id="KW-0560">Oxidoreductase</keyword>
<evidence type="ECO:0000256" key="15">
    <source>
        <dbReference type="ARBA" id="ARBA00023278"/>
    </source>
</evidence>
<evidence type="ECO:0000256" key="1">
    <source>
        <dbReference type="ARBA" id="ARBA00004496"/>
    </source>
</evidence>
<evidence type="ECO:0000256" key="2">
    <source>
        <dbReference type="ARBA" id="ARBA00010460"/>
    </source>
</evidence>
<evidence type="ECO:0000256" key="16">
    <source>
        <dbReference type="ARBA" id="ARBA00031851"/>
    </source>
</evidence>
<evidence type="ECO:0000256" key="25">
    <source>
        <dbReference type="ARBA" id="ARBA00047903"/>
    </source>
</evidence>
<keyword evidence="14" id="KW-0443">Lipid metabolism</keyword>
<dbReference type="InterPro" id="IPR011032">
    <property type="entry name" value="GroES-like_sf"/>
</dbReference>
<dbReference type="Gene3D" id="3.90.180.10">
    <property type="entry name" value="Medium-chain alcohol dehydrogenases, catalytic domain"/>
    <property type="match status" value="2"/>
</dbReference>
<comment type="catalytic activity">
    <reaction evidence="32">
        <text>13,14-dihydro-15-oxo-prostaglandin E1 + NADP(+) = 15-oxoprostaglandin E1 + NADPH + H(+)</text>
        <dbReference type="Rhea" id="RHEA:50584"/>
        <dbReference type="ChEBI" id="CHEBI:15378"/>
        <dbReference type="ChEBI" id="CHEBI:57401"/>
        <dbReference type="ChEBI" id="CHEBI:57783"/>
        <dbReference type="ChEBI" id="CHEBI:58349"/>
        <dbReference type="ChEBI" id="CHEBI:133408"/>
    </reaction>
    <physiologicalReaction direction="right-to-left" evidence="32">
        <dbReference type="Rhea" id="RHEA:50586"/>
    </physiologicalReaction>
</comment>
<comment type="subcellular location">
    <subcellularLocation>
        <location evidence="1">Cytoplasm</location>
    </subcellularLocation>
</comment>
<keyword evidence="9" id="KW-0597">Phosphoprotein</keyword>
<dbReference type="PANTHER" id="PTHR43205">
    <property type="entry name" value="PROSTAGLANDIN REDUCTASE"/>
    <property type="match status" value="1"/>
</dbReference>
<dbReference type="Pfam" id="PF16884">
    <property type="entry name" value="ADH_N_2"/>
    <property type="match status" value="2"/>
</dbReference>
<dbReference type="Gene3D" id="3.40.50.720">
    <property type="entry name" value="NAD(P)-binding Rossmann-like Domain"/>
    <property type="match status" value="2"/>
</dbReference>
<dbReference type="PANTHER" id="PTHR43205:SF7">
    <property type="entry name" value="PROSTAGLANDIN REDUCTASE 1"/>
    <property type="match status" value="1"/>
</dbReference>
<comment type="catalytic activity">
    <reaction evidence="22">
        <text>pentan-2-one + NADP(+) = (E)-pent-3-en-2-one + NADPH + H(+)</text>
        <dbReference type="Rhea" id="RHEA:50788"/>
        <dbReference type="ChEBI" id="CHEBI:15378"/>
        <dbReference type="ChEBI" id="CHEBI:16472"/>
        <dbReference type="ChEBI" id="CHEBI:57783"/>
        <dbReference type="ChEBI" id="CHEBI:58349"/>
        <dbReference type="ChEBI" id="CHEBI:145276"/>
    </reaction>
    <physiologicalReaction direction="right-to-left" evidence="22">
        <dbReference type="Rhea" id="RHEA:50790"/>
    </physiologicalReaction>
</comment>
<dbReference type="Proteomes" id="UP000823941">
    <property type="component" value="Chromosome 17"/>
</dbReference>
<comment type="catalytic activity">
    <reaction evidence="24">
        <text>13,14-dihydro-15-oxo-prostaglandin F1alpha + NADP(+) = 15-oxoprostaglandin F1alpha + NADPH + H(+)</text>
        <dbReference type="Rhea" id="RHEA:50592"/>
        <dbReference type="ChEBI" id="CHEBI:15378"/>
        <dbReference type="ChEBI" id="CHEBI:57783"/>
        <dbReference type="ChEBI" id="CHEBI:58349"/>
        <dbReference type="ChEBI" id="CHEBI:79072"/>
        <dbReference type="ChEBI" id="CHEBI:133411"/>
    </reaction>
    <physiologicalReaction direction="right-to-left" evidence="24">
        <dbReference type="Rhea" id="RHEA:50594"/>
    </physiologicalReaction>
</comment>
<comment type="similarity">
    <text evidence="2">Belongs to the NADP-dependent oxidoreductase L4BD family.</text>
</comment>
<evidence type="ECO:0000256" key="26">
    <source>
        <dbReference type="ARBA" id="ARBA00048066"/>
    </source>
</evidence>
<proteinExistence type="inferred from homology"/>
<evidence type="ECO:0000256" key="11">
    <source>
        <dbReference type="ARBA" id="ARBA00022857"/>
    </source>
</evidence>
<evidence type="ECO:0000256" key="13">
    <source>
        <dbReference type="ARBA" id="ARBA00023002"/>
    </source>
</evidence>
<evidence type="ECO:0000256" key="27">
    <source>
        <dbReference type="ARBA" id="ARBA00048290"/>
    </source>
</evidence>
<reference evidence="36 37" key="1">
    <citation type="submission" date="2021-06" db="EMBL/GenBank/DDBJ databases">
        <title>A haploid diamondback moth (Plutella xylostella L.) genome assembly resolves 31 chromosomes and identifies a diamide resistance mutation.</title>
        <authorList>
            <person name="Ward C.M."/>
            <person name="Perry K.D."/>
            <person name="Baker G."/>
            <person name="Powis K."/>
            <person name="Heckel D.G."/>
            <person name="Baxter S.W."/>
        </authorList>
    </citation>
    <scope>NUCLEOTIDE SEQUENCE [LARGE SCALE GENOMIC DNA]</scope>
    <source>
        <strain evidence="36 37">LV</strain>
        <tissue evidence="36">Single pupa</tissue>
    </source>
</reference>
<keyword evidence="7" id="KW-0963">Cytoplasm</keyword>
<comment type="catalytic activity">
    <reaction evidence="29">
        <text>20-hydroxy-leukotriene B4 + NADP(+) = 12-oxo-20-hydroxy-leukotriene B4 + NADPH + H(+)</text>
        <dbReference type="Rhea" id="RHEA:51208"/>
        <dbReference type="ChEBI" id="CHEBI:15378"/>
        <dbReference type="ChEBI" id="CHEBI:57460"/>
        <dbReference type="ChEBI" id="CHEBI:57783"/>
        <dbReference type="ChEBI" id="CHEBI:58349"/>
        <dbReference type="ChEBI" id="CHEBI:133346"/>
    </reaction>
    <physiologicalReaction direction="left-to-right" evidence="29">
        <dbReference type="Rhea" id="RHEA:51209"/>
    </physiologicalReaction>
</comment>
<evidence type="ECO:0000256" key="22">
    <source>
        <dbReference type="ARBA" id="ARBA00047742"/>
    </source>
</evidence>
<evidence type="ECO:0000259" key="35">
    <source>
        <dbReference type="SMART" id="SM00829"/>
    </source>
</evidence>
<evidence type="ECO:0000256" key="18">
    <source>
        <dbReference type="ARBA" id="ARBA00032297"/>
    </source>
</evidence>
<evidence type="ECO:0000256" key="3">
    <source>
        <dbReference type="ARBA" id="ARBA00011852"/>
    </source>
</evidence>
<evidence type="ECO:0000256" key="6">
    <source>
        <dbReference type="ARBA" id="ARBA00020651"/>
    </source>
</evidence>
<evidence type="ECO:0000256" key="32">
    <source>
        <dbReference type="ARBA" id="ARBA00049070"/>
    </source>
</evidence>
<evidence type="ECO:0000256" key="20">
    <source>
        <dbReference type="ARBA" id="ARBA00047461"/>
    </source>
</evidence>
<sequence>MAKARKYVVKNHFKGVPKRYDFDVIEYELAPLREGEILVKTEWISVDPYIRAYNAARSVPYDQFSFQVGQVQESRDREFPVGSRVVSHLGWRDYTILSKDKTSKYYDPRHPHYKLPDLKGLSPSLAVGAVGMPGATAYLGLLEICQPKKGETVVVTGAAGAVGSIVGQIAKIKGCRVIGFAGSDDKVEWLEKDLGFDKAINYKTSDVAAALKEAAPKGVDCYFDNVGGEISSVIISQMNMFGRVALCGSISSYNEDASKMPKASILQPSIVFKQLKLEGFIVSRWFDRWHEAFAEIVQWIHDGKLVVREHVTEGFDNIYDAFIGMLAGENTGKAVVKVQRPTFLNMVKARKYVVKNHFKGVPKREDYELVEYEVPALKEGECLVKTEWISVDPYQRAYNPNVPTPYDQFGYQVGVVVESKHKKYPVGARVVSHKGWADYTVISEKKSNPQDSDYLLPDLKGLSNSVGIGAVGMPGATAYFGLLELCKPKAGETVVVTGAAGAVGSIVGQIAKIKGCRVIGFAGSDDKVEWLEKELGFDKAINYKKADIAKALREAAPKGVDCYFDNVGGEISSVIISQMNLFGRSAVCGSISSYNEDASKQPKATILQPSIVFKQLKIEGFIVSRWLARWPEAFADLIGWIHEGKLKTRDHVTEGFENVFDAFVGMLAGENTGKAVVKV</sequence>
<evidence type="ECO:0000256" key="17">
    <source>
        <dbReference type="ARBA" id="ARBA00032255"/>
    </source>
</evidence>
<evidence type="ECO:0000256" key="28">
    <source>
        <dbReference type="ARBA" id="ARBA00048387"/>
    </source>
</evidence>
<dbReference type="SMART" id="SM00829">
    <property type="entry name" value="PKS_ER"/>
    <property type="match status" value="1"/>
</dbReference>
<evidence type="ECO:0000256" key="21">
    <source>
        <dbReference type="ARBA" id="ARBA00047617"/>
    </source>
</evidence>
<dbReference type="EC" id="1.3.1.74" evidence="5"/>
<evidence type="ECO:0000256" key="34">
    <source>
        <dbReference type="ARBA" id="ARBA00049368"/>
    </source>
</evidence>
<comment type="catalytic activity">
    <reaction evidence="34">
        <text>hexanal + NADP(+) = (E)-hex-2-enal + NADPH + H(+)</text>
        <dbReference type="Rhea" id="RHEA:50776"/>
        <dbReference type="ChEBI" id="CHEBI:15378"/>
        <dbReference type="ChEBI" id="CHEBI:28913"/>
        <dbReference type="ChEBI" id="CHEBI:57783"/>
        <dbReference type="ChEBI" id="CHEBI:58349"/>
        <dbReference type="ChEBI" id="CHEBI:88528"/>
    </reaction>
    <physiologicalReaction direction="right-to-left" evidence="34">
        <dbReference type="Rhea" id="RHEA:50778"/>
    </physiologicalReaction>
</comment>
<comment type="catalytic activity">
    <reaction evidence="23">
        <text>leukotriene B4 + NADP(+) = 12-oxo-leukotriene B4 + NADPH + H(+)</text>
        <dbReference type="Rhea" id="RHEA:50608"/>
        <dbReference type="ChEBI" id="CHEBI:15378"/>
        <dbReference type="ChEBI" id="CHEBI:57461"/>
        <dbReference type="ChEBI" id="CHEBI:57783"/>
        <dbReference type="ChEBI" id="CHEBI:58349"/>
        <dbReference type="ChEBI" id="CHEBI:133309"/>
    </reaction>
    <physiologicalReaction direction="left-to-right" evidence="23">
        <dbReference type="Rhea" id="RHEA:50609"/>
    </physiologicalReaction>
</comment>
<name>A0ABQ7QB97_PLUXY</name>
<gene>
    <name evidence="36" type="ORF">JYU34_012419</name>
</gene>
<keyword evidence="12" id="KW-0007">Acetylation</keyword>
<keyword evidence="10" id="KW-0276">Fatty acid metabolism</keyword>
<accession>A0ABQ7QB97</accession>
<evidence type="ECO:0000313" key="37">
    <source>
        <dbReference type="Proteomes" id="UP000823941"/>
    </source>
</evidence>
<comment type="catalytic activity">
    <reaction evidence="27">
        <text>13,14-dihydro-15-oxo-PGF2alpha + NADP(+) = 15-oxoprostaglandin F2alpha + NADPH + H(+)</text>
        <dbReference type="Rhea" id="RHEA:50588"/>
        <dbReference type="ChEBI" id="CHEBI:15378"/>
        <dbReference type="ChEBI" id="CHEBI:57783"/>
        <dbReference type="ChEBI" id="CHEBI:58349"/>
        <dbReference type="ChEBI" id="CHEBI:133374"/>
        <dbReference type="ChEBI" id="CHEBI:133409"/>
    </reaction>
    <physiologicalReaction direction="right-to-left" evidence="27">
        <dbReference type="Rhea" id="RHEA:50590"/>
    </physiologicalReaction>
</comment>
<comment type="catalytic activity">
    <reaction evidence="26">
        <text>nonan-2-one + NADP(+) = (3E)-nonen-2-one + NADPH + H(+)</text>
        <dbReference type="Rhea" id="RHEA:50616"/>
        <dbReference type="ChEBI" id="CHEBI:15378"/>
        <dbReference type="ChEBI" id="CHEBI:57783"/>
        <dbReference type="ChEBI" id="CHEBI:58349"/>
        <dbReference type="ChEBI" id="CHEBI:77927"/>
        <dbReference type="ChEBI" id="CHEBI:133457"/>
    </reaction>
    <physiologicalReaction direction="right-to-left" evidence="26">
        <dbReference type="Rhea" id="RHEA:50618"/>
    </physiologicalReaction>
</comment>
<comment type="catalytic activity">
    <reaction evidence="28">
        <text>4-hydroxynonanal + NADP(+) = (E)-4-hydroxynon-2-enal + NADPH + H(+)</text>
        <dbReference type="Rhea" id="RHEA:64736"/>
        <dbReference type="ChEBI" id="CHEBI:15378"/>
        <dbReference type="ChEBI" id="CHEBI:57783"/>
        <dbReference type="ChEBI" id="CHEBI:58349"/>
        <dbReference type="ChEBI" id="CHEBI:58968"/>
        <dbReference type="ChEBI" id="CHEBI:156112"/>
    </reaction>
    <physiologicalReaction direction="right-to-left" evidence="28">
        <dbReference type="Rhea" id="RHEA:64738"/>
    </physiologicalReaction>
</comment>
<evidence type="ECO:0000256" key="9">
    <source>
        <dbReference type="ARBA" id="ARBA00022553"/>
    </source>
</evidence>
<comment type="catalytic activity">
    <reaction evidence="31">
        <text>(5S,12S)-dihydroxy-(6E,10E,12E,14Z)-eicosatetraenoate + NADP(+) = 12-oxo-(5S)-hydroxy-(6E,8E,10E,14Z)-eicosatetraenoate + NADPH + H(+)</text>
        <dbReference type="Rhea" id="RHEA:51212"/>
        <dbReference type="ChEBI" id="CHEBI:15378"/>
        <dbReference type="ChEBI" id="CHEBI:57783"/>
        <dbReference type="ChEBI" id="CHEBI:58349"/>
        <dbReference type="ChEBI" id="CHEBI:133974"/>
        <dbReference type="ChEBI" id="CHEBI:133975"/>
    </reaction>
    <physiologicalReaction direction="left-to-right" evidence="31">
        <dbReference type="Rhea" id="RHEA:51213"/>
    </physiologicalReaction>
</comment>
<evidence type="ECO:0000256" key="30">
    <source>
        <dbReference type="ARBA" id="ARBA00048953"/>
    </source>
</evidence>
<dbReference type="SUPFAM" id="SSF51735">
    <property type="entry name" value="NAD(P)-binding Rossmann-fold domains"/>
    <property type="match status" value="2"/>
</dbReference>
<keyword evidence="37" id="KW-1185">Reference proteome</keyword>
<dbReference type="CDD" id="cd08294">
    <property type="entry name" value="leukotriene_B4_DH_like"/>
    <property type="match status" value="2"/>
</dbReference>
<evidence type="ECO:0000256" key="24">
    <source>
        <dbReference type="ARBA" id="ARBA00047878"/>
    </source>
</evidence>
<evidence type="ECO:0000256" key="29">
    <source>
        <dbReference type="ARBA" id="ARBA00048591"/>
    </source>
</evidence>
<evidence type="ECO:0000256" key="4">
    <source>
        <dbReference type="ARBA" id="ARBA00011981"/>
    </source>
</evidence>
<evidence type="ECO:0000256" key="31">
    <source>
        <dbReference type="ARBA" id="ARBA00049068"/>
    </source>
</evidence>
<evidence type="ECO:0000256" key="8">
    <source>
        <dbReference type="ARBA" id="ARBA00022501"/>
    </source>
</evidence>
<dbReference type="Pfam" id="PF00107">
    <property type="entry name" value="ADH_zinc_N"/>
    <property type="match status" value="2"/>
</dbReference>
<keyword evidence="8" id="KW-0644">Prostaglandin metabolism</keyword>
<evidence type="ECO:0000256" key="10">
    <source>
        <dbReference type="ARBA" id="ARBA00022832"/>
    </source>
</evidence>
<comment type="subunit">
    <text evidence="3">Monomer or homodimer.</text>
</comment>
<dbReference type="InterPro" id="IPR013149">
    <property type="entry name" value="ADH-like_C"/>
</dbReference>
<dbReference type="InterPro" id="IPR020843">
    <property type="entry name" value="ER"/>
</dbReference>
<evidence type="ECO:0000256" key="5">
    <source>
        <dbReference type="ARBA" id="ARBA00012410"/>
    </source>
</evidence>
<evidence type="ECO:0000256" key="33">
    <source>
        <dbReference type="ARBA" id="ARBA00049179"/>
    </source>
</evidence>
<keyword evidence="15" id="KW-0379">Hydroxylation</keyword>